<keyword evidence="3" id="KW-1185">Reference proteome</keyword>
<reference evidence="2" key="1">
    <citation type="journal article" date="2021" name="Mol. Ecol. Resour.">
        <title>Apolygus lucorum genome provides insights into omnivorousness and mesophyll feeding.</title>
        <authorList>
            <person name="Liu Y."/>
            <person name="Liu H."/>
            <person name="Wang H."/>
            <person name="Huang T."/>
            <person name="Liu B."/>
            <person name="Yang B."/>
            <person name="Yin L."/>
            <person name="Li B."/>
            <person name="Zhang Y."/>
            <person name="Zhang S."/>
            <person name="Jiang F."/>
            <person name="Zhang X."/>
            <person name="Ren Y."/>
            <person name="Wang B."/>
            <person name="Wang S."/>
            <person name="Lu Y."/>
            <person name="Wu K."/>
            <person name="Fan W."/>
            <person name="Wang G."/>
        </authorList>
    </citation>
    <scope>NUCLEOTIDE SEQUENCE</scope>
    <source>
        <strain evidence="2">12Hb</strain>
    </source>
</reference>
<organism evidence="2 3">
    <name type="scientific">Apolygus lucorum</name>
    <name type="common">Small green plant bug</name>
    <name type="synonym">Lygocoris lucorum</name>
    <dbReference type="NCBI Taxonomy" id="248454"/>
    <lineage>
        <taxon>Eukaryota</taxon>
        <taxon>Metazoa</taxon>
        <taxon>Ecdysozoa</taxon>
        <taxon>Arthropoda</taxon>
        <taxon>Hexapoda</taxon>
        <taxon>Insecta</taxon>
        <taxon>Pterygota</taxon>
        <taxon>Neoptera</taxon>
        <taxon>Paraneoptera</taxon>
        <taxon>Hemiptera</taxon>
        <taxon>Heteroptera</taxon>
        <taxon>Panheteroptera</taxon>
        <taxon>Cimicomorpha</taxon>
        <taxon>Miridae</taxon>
        <taxon>Mirini</taxon>
        <taxon>Apolygus</taxon>
    </lineage>
</organism>
<protein>
    <submittedName>
        <fullName evidence="2">Uncharacterized protein</fullName>
    </submittedName>
</protein>
<comment type="caution">
    <text evidence="2">The sequence shown here is derived from an EMBL/GenBank/DDBJ whole genome shotgun (WGS) entry which is preliminary data.</text>
</comment>
<accession>A0A8S9Y7Z0</accession>
<name>A0A8S9Y7Z0_APOLU</name>
<dbReference type="EMBL" id="WIXP02000001">
    <property type="protein sequence ID" value="KAF6216974.1"/>
    <property type="molecule type" value="Genomic_DNA"/>
</dbReference>
<proteinExistence type="predicted"/>
<sequence length="75" mass="8220">MSYFNKIFSRRNLGLRVLSDPQRWDPAGQPAAGSTPIPRSDRIYKSLTSTESRIATSTDSPPSTTSSCCGLLLEE</sequence>
<evidence type="ECO:0000313" key="2">
    <source>
        <dbReference type="EMBL" id="KAF6216974.1"/>
    </source>
</evidence>
<gene>
    <name evidence="2" type="ORF">GE061_001325</name>
</gene>
<evidence type="ECO:0000313" key="3">
    <source>
        <dbReference type="Proteomes" id="UP000466442"/>
    </source>
</evidence>
<feature type="compositionally biased region" description="Low complexity" evidence="1">
    <location>
        <begin position="56"/>
        <end position="67"/>
    </location>
</feature>
<dbReference type="AlphaFoldDB" id="A0A8S9Y7Z0"/>
<evidence type="ECO:0000256" key="1">
    <source>
        <dbReference type="SAM" id="MobiDB-lite"/>
    </source>
</evidence>
<feature type="region of interest" description="Disordered" evidence="1">
    <location>
        <begin position="20"/>
        <end position="75"/>
    </location>
</feature>
<feature type="compositionally biased region" description="Polar residues" evidence="1">
    <location>
        <begin position="46"/>
        <end position="55"/>
    </location>
</feature>
<dbReference type="Proteomes" id="UP000466442">
    <property type="component" value="Linkage Group LG1"/>
</dbReference>